<dbReference type="PROSITE" id="PS51194">
    <property type="entry name" value="HELICASE_CTER"/>
    <property type="match status" value="1"/>
</dbReference>
<gene>
    <name evidence="5" type="ORF">SCA03_42630</name>
</gene>
<organism evidence="5 6">
    <name type="scientific">Streptomyces cacaoi</name>
    <dbReference type="NCBI Taxonomy" id="1898"/>
    <lineage>
        <taxon>Bacteria</taxon>
        <taxon>Bacillati</taxon>
        <taxon>Actinomycetota</taxon>
        <taxon>Actinomycetes</taxon>
        <taxon>Kitasatosporales</taxon>
        <taxon>Streptomycetaceae</taxon>
        <taxon>Streptomyces</taxon>
    </lineage>
</organism>
<keyword evidence="6" id="KW-1185">Reference proteome</keyword>
<reference evidence="5 6" key="1">
    <citation type="submission" date="2019-06" db="EMBL/GenBank/DDBJ databases">
        <title>Whole genome shotgun sequence of Streptomyces cacaoi subsp. cacaoi NBRC 12748.</title>
        <authorList>
            <person name="Hosoyama A."/>
            <person name="Uohara A."/>
            <person name="Ohji S."/>
            <person name="Ichikawa N."/>
        </authorList>
    </citation>
    <scope>NUCLEOTIDE SEQUENCE [LARGE SCALE GENOMIC DNA]</scope>
    <source>
        <strain evidence="5 6">NBRC 12748</strain>
    </source>
</reference>
<feature type="region of interest" description="Disordered" evidence="2">
    <location>
        <begin position="241"/>
        <end position="269"/>
    </location>
</feature>
<feature type="compositionally biased region" description="Gly residues" evidence="2">
    <location>
        <begin position="630"/>
        <end position="646"/>
    </location>
</feature>
<evidence type="ECO:0000313" key="6">
    <source>
        <dbReference type="Proteomes" id="UP000319210"/>
    </source>
</evidence>
<dbReference type="SMART" id="SM00490">
    <property type="entry name" value="HELICc"/>
    <property type="match status" value="1"/>
</dbReference>
<feature type="compositionally biased region" description="Acidic residues" evidence="2">
    <location>
        <begin position="688"/>
        <end position="703"/>
    </location>
</feature>
<dbReference type="AlphaFoldDB" id="A0A4Y3R2F4"/>
<keyword evidence="1" id="KW-0378">Hydrolase</keyword>
<evidence type="ECO:0000259" key="3">
    <source>
        <dbReference type="PROSITE" id="PS51192"/>
    </source>
</evidence>
<dbReference type="InterPro" id="IPR001650">
    <property type="entry name" value="Helicase_C-like"/>
</dbReference>
<feature type="region of interest" description="Disordered" evidence="2">
    <location>
        <begin position="499"/>
        <end position="518"/>
    </location>
</feature>
<dbReference type="GO" id="GO:0016787">
    <property type="term" value="F:hydrolase activity"/>
    <property type="evidence" value="ECO:0007669"/>
    <property type="project" value="UniProtKB-KW"/>
</dbReference>
<dbReference type="Pfam" id="PF00271">
    <property type="entry name" value="Helicase_C"/>
    <property type="match status" value="1"/>
</dbReference>
<dbReference type="InterPro" id="IPR049730">
    <property type="entry name" value="SNF2/RAD54-like_C"/>
</dbReference>
<protein>
    <recommendedName>
        <fullName evidence="7">Helicase</fullName>
    </recommendedName>
</protein>
<feature type="domain" description="Helicase ATP-binding" evidence="3">
    <location>
        <begin position="814"/>
        <end position="893"/>
    </location>
</feature>
<dbReference type="InterPro" id="IPR038718">
    <property type="entry name" value="SNF2-like_sf"/>
</dbReference>
<dbReference type="Proteomes" id="UP000319210">
    <property type="component" value="Unassembled WGS sequence"/>
</dbReference>
<dbReference type="CDD" id="cd18793">
    <property type="entry name" value="SF2_C_SNF"/>
    <property type="match status" value="1"/>
</dbReference>
<feature type="compositionally biased region" description="Low complexity" evidence="2">
    <location>
        <begin position="704"/>
        <end position="716"/>
    </location>
</feature>
<name>A0A4Y3R2F4_STRCI</name>
<evidence type="ECO:0008006" key="7">
    <source>
        <dbReference type="Google" id="ProtNLM"/>
    </source>
</evidence>
<feature type="domain" description="Helicase C-terminal" evidence="4">
    <location>
        <begin position="1023"/>
        <end position="1177"/>
    </location>
</feature>
<dbReference type="InterPro" id="IPR000330">
    <property type="entry name" value="SNF2_N"/>
</dbReference>
<dbReference type="GO" id="GO:0005524">
    <property type="term" value="F:ATP binding"/>
    <property type="evidence" value="ECO:0007669"/>
    <property type="project" value="InterPro"/>
</dbReference>
<dbReference type="FunFam" id="3.40.50.300:FF:000533">
    <property type="entry name" value="Helicase, Snf2 family"/>
    <property type="match status" value="1"/>
</dbReference>
<dbReference type="Pfam" id="PF12419">
    <property type="entry name" value="DUF3670"/>
    <property type="match status" value="1"/>
</dbReference>
<dbReference type="EMBL" id="BJMM01000023">
    <property type="protein sequence ID" value="GEB51712.1"/>
    <property type="molecule type" value="Genomic_DNA"/>
</dbReference>
<evidence type="ECO:0000313" key="5">
    <source>
        <dbReference type="EMBL" id="GEB51712.1"/>
    </source>
</evidence>
<dbReference type="InterPro" id="IPR022138">
    <property type="entry name" value="DUF3670"/>
</dbReference>
<dbReference type="InterPro" id="IPR014001">
    <property type="entry name" value="Helicase_ATP-bd"/>
</dbReference>
<proteinExistence type="predicted"/>
<dbReference type="Pfam" id="PF00176">
    <property type="entry name" value="SNF2-rel_dom"/>
    <property type="match status" value="2"/>
</dbReference>
<evidence type="ECO:0000256" key="1">
    <source>
        <dbReference type="ARBA" id="ARBA00022801"/>
    </source>
</evidence>
<feature type="region of interest" description="Disordered" evidence="2">
    <location>
        <begin position="621"/>
        <end position="725"/>
    </location>
</feature>
<evidence type="ECO:0000256" key="2">
    <source>
        <dbReference type="SAM" id="MobiDB-lite"/>
    </source>
</evidence>
<evidence type="ECO:0000259" key="4">
    <source>
        <dbReference type="PROSITE" id="PS51194"/>
    </source>
</evidence>
<accession>A0A4Y3R2F4</accession>
<dbReference type="RefSeq" id="WP_230988836.1">
    <property type="nucleotide sequence ID" value="NZ_BJMM01000023.1"/>
</dbReference>
<comment type="caution">
    <text evidence="5">The sequence shown here is derived from an EMBL/GenBank/DDBJ whole genome shotgun (WGS) entry which is preliminary data.</text>
</comment>
<dbReference type="SUPFAM" id="SSF52540">
    <property type="entry name" value="P-loop containing nucleoside triphosphate hydrolases"/>
    <property type="match status" value="3"/>
</dbReference>
<dbReference type="Gene3D" id="3.40.50.300">
    <property type="entry name" value="P-loop containing nucleotide triphosphate hydrolases"/>
    <property type="match status" value="1"/>
</dbReference>
<dbReference type="Gene3D" id="3.40.50.10810">
    <property type="entry name" value="Tandem AAA-ATPase domain"/>
    <property type="match status" value="2"/>
</dbReference>
<sequence>MGPGGGAGFAECAAVFLPGELPRQGRIAFWRPGGGPLPQDGPGREETLTVVRPHGSGVRQRTVPALTLSVGEALPLLTRARTNEAAHPAAACWGAAALHGLRLVARGRLVPALGEGDTDIWRAGPLDEQDVEHLRAVAAAMPPEGHAVPQTGPDGAGHEPLRLPEPESLVRDFLDAVADVLPRTPAAPGVAGPAFASAGPPLRLPERYPRIREWAAEAAAGTPAGIRVSLRLDLSPDVVFDRGPGGAGVPGERPGGAEDPGEGAGGPDGEERYVAAAVVQAHSVEDATLVADAGLLWAGEAEYLGPRARVDTVLALRRAARVWPPLSRLLERPEPDVLPLTEAELNELLGPAARELAAADVALHWPRTLARSLSATAVVGPRQQTPGSAADGFGFFKQQHLTEFRWQLALDGDPLTEDEMDELAEAHRPLVRLRDQWVVVDPELVRKARKRHLGLLSPGDALAAALGGAVEVDGEDVEAVPVGALAALRDRVRGAAARGGVADDAPGAGSHAAAAPGASPAGLRARLRGYQLQGLDWLDEMTSLGLGGCLADDMGLGKTVTLIALHLRRAERAAAAGGTRDAPGPRPTAPTLIVCPASLLGNWQRELARFAPGVPVRRFHGPGRSLAGLPGRGAGQDGPGSGGGPEVAGPAGELRGPLGAGNSGGPRPPGPEEQAGRPGQPGYARQDEQDEQDGQDGQDEQDGQDAQGRQAGRAGQVEQPGRCGGVGVSGQVVEVEASGSAGASGPVVTVGTAGSVRAPQGSEGVEVSGGAGACGQPVGVEVSRSARVPASGGVSGREVIAEAAGGVGRSGEGGDGGVVLTTYGTLRSSAAELAEVEWGLVVADEAQHVKNSRSATARALRTVPAEARVALTGTPLENNLSELWALLDWTTPGLLGPLKTFRARHARAVEGGEDPEATERLARLVRPFLLRRRKSDPGIVPELPPKTETEHPVALSREQASLYEAVVRETLAQIEQAAGIERRGLVMKLLTSLKQICNHPAQYLREGPEAGAARAGRSGKLAVLDELLGAILAEGSSVLVFTQYVAITRMLSAHLAARGVDCRLLHGGTPVARREEMVEEFQAGSVPVFLLSLKAAGTGLNLTRAAHVVHYDRWWNPAVEEQATDRAYRIGQIHPVQVHRLLTEGTVEDRIAGLLAAKRELADAVLGGGEAALTELTDAELADLVALRRQP</sequence>
<dbReference type="PROSITE" id="PS51192">
    <property type="entry name" value="HELICASE_ATP_BIND_1"/>
    <property type="match status" value="1"/>
</dbReference>
<dbReference type="InterPro" id="IPR027417">
    <property type="entry name" value="P-loop_NTPase"/>
</dbReference>
<dbReference type="SMART" id="SM00487">
    <property type="entry name" value="DEXDc"/>
    <property type="match status" value="1"/>
</dbReference>
<dbReference type="PANTHER" id="PTHR10799">
    <property type="entry name" value="SNF2/RAD54 HELICASE FAMILY"/>
    <property type="match status" value="1"/>
</dbReference>